<reference evidence="2 6" key="1">
    <citation type="submission" date="2019-11" db="EMBL/GenBank/DDBJ databases">
        <title>Whole-genome sequencing of Allorhizobium vitis.</title>
        <authorList>
            <person name="Gan H.M."/>
            <person name="Savka M.A."/>
        </authorList>
    </citation>
    <scope>NUCLEOTIDE SEQUENCE [LARGE SCALE GENOMIC DNA]</scope>
    <source>
        <strain evidence="2 6">AB4</strain>
    </source>
</reference>
<dbReference type="Proteomes" id="UP000175993">
    <property type="component" value="Unassembled WGS sequence"/>
</dbReference>
<accession>A0A6I4EBD8</accession>
<evidence type="ECO:0000313" key="8">
    <source>
        <dbReference type="Proteomes" id="UP000440716"/>
    </source>
</evidence>
<evidence type="ECO:0000313" key="6">
    <source>
        <dbReference type="Proteomes" id="UP000175993"/>
    </source>
</evidence>
<dbReference type="Proteomes" id="UP000436692">
    <property type="component" value="Unassembled WGS sequence"/>
</dbReference>
<gene>
    <name evidence="2" type="ORF">BBI04_001375</name>
    <name evidence="5" type="ORF">GOZ88_09840</name>
    <name evidence="4" type="ORF">GOZ90_08905</name>
    <name evidence="3" type="ORF">GOZ95_00725</name>
</gene>
<dbReference type="EMBL" id="WPHR01000005">
    <property type="protein sequence ID" value="MUZ72800.1"/>
    <property type="molecule type" value="Genomic_DNA"/>
</dbReference>
<keyword evidence="1" id="KW-0472">Membrane</keyword>
<dbReference type="RefSeq" id="WP_139190353.1">
    <property type="nucleotide sequence ID" value="NZ_CP056042.1"/>
</dbReference>
<dbReference type="Proteomes" id="UP000440716">
    <property type="component" value="Unassembled WGS sequence"/>
</dbReference>
<sequence>MAQDIGTEPKSLKQKILWFAIFWIVGVAVVGAVAASIRLVLMQS</sequence>
<dbReference type="AlphaFoldDB" id="A0A6I4EBD8"/>
<evidence type="ECO:0000313" key="2">
    <source>
        <dbReference type="EMBL" id="MUP03478.1"/>
    </source>
</evidence>
<feature type="transmembrane region" description="Helical" evidence="1">
    <location>
        <begin position="16"/>
        <end position="41"/>
    </location>
</feature>
<evidence type="ECO:0000313" key="3">
    <source>
        <dbReference type="EMBL" id="MUZ55975.1"/>
    </source>
</evidence>
<comment type="caution">
    <text evidence="4">The sequence shown here is derived from an EMBL/GenBank/DDBJ whole genome shotgun (WGS) entry which is preliminary data.</text>
</comment>
<evidence type="ECO:0000313" key="7">
    <source>
        <dbReference type="Proteomes" id="UP000436692"/>
    </source>
</evidence>
<evidence type="ECO:0000256" key="1">
    <source>
        <dbReference type="SAM" id="Phobius"/>
    </source>
</evidence>
<dbReference type="EMBL" id="MBEV02000001">
    <property type="protein sequence ID" value="MUP03478.1"/>
    <property type="molecule type" value="Genomic_DNA"/>
</dbReference>
<keyword evidence="1" id="KW-0812">Transmembrane</keyword>
<protein>
    <submittedName>
        <fullName evidence="4">DUF2474 domain-containing protein</fullName>
    </submittedName>
</protein>
<name>A0A6I4EBD8_AGRVI</name>
<dbReference type="EMBL" id="WPHU01000003">
    <property type="protein sequence ID" value="MVA56413.1"/>
    <property type="molecule type" value="Genomic_DNA"/>
</dbReference>
<dbReference type="EMBL" id="WPHM01000001">
    <property type="protein sequence ID" value="MUZ55975.1"/>
    <property type="molecule type" value="Genomic_DNA"/>
</dbReference>
<organism evidence="4 9">
    <name type="scientific">Agrobacterium vitis</name>
    <name type="common">Rhizobium vitis</name>
    <dbReference type="NCBI Taxonomy" id="373"/>
    <lineage>
        <taxon>Bacteria</taxon>
        <taxon>Pseudomonadati</taxon>
        <taxon>Pseudomonadota</taxon>
        <taxon>Alphaproteobacteria</taxon>
        <taxon>Hyphomicrobiales</taxon>
        <taxon>Rhizobiaceae</taxon>
        <taxon>Rhizobium/Agrobacterium group</taxon>
        <taxon>Agrobacterium</taxon>
    </lineage>
</organism>
<reference evidence="7 8" key="2">
    <citation type="submission" date="2019-12" db="EMBL/GenBank/DDBJ databases">
        <title>Whole-genome sequencing of Allorhizobium vitis.</title>
        <authorList>
            <person name="Gan H.M."/>
            <person name="Szegedi E."/>
            <person name="Burr T."/>
            <person name="Savka M.A."/>
        </authorList>
    </citation>
    <scope>NUCLEOTIDE SEQUENCE [LARGE SCALE GENOMIC DNA]</scope>
    <source>
        <strain evidence="5 8">CG415</strain>
        <strain evidence="4 9">CG516</strain>
        <strain evidence="3 7">CG989</strain>
    </source>
</reference>
<evidence type="ECO:0000313" key="5">
    <source>
        <dbReference type="EMBL" id="MVA56413.1"/>
    </source>
</evidence>
<evidence type="ECO:0000313" key="9">
    <source>
        <dbReference type="Proteomes" id="UP000477951"/>
    </source>
</evidence>
<evidence type="ECO:0000313" key="4">
    <source>
        <dbReference type="EMBL" id="MUZ72800.1"/>
    </source>
</evidence>
<dbReference type="Proteomes" id="UP000477951">
    <property type="component" value="Unassembled WGS sequence"/>
</dbReference>
<keyword evidence="1" id="KW-1133">Transmembrane helix</keyword>
<proteinExistence type="predicted"/>